<name>A0A318T5P4_9RHOB</name>
<reference evidence="1 2" key="1">
    <citation type="submission" date="2018-06" db="EMBL/GenBank/DDBJ databases">
        <title>Genomic Encyclopedia of Type Strains, Phase III (KMG-III): the genomes of soil and plant-associated and newly described type strains.</title>
        <authorList>
            <person name="Whitman W."/>
        </authorList>
    </citation>
    <scope>NUCLEOTIDE SEQUENCE [LARGE SCALE GENOMIC DNA]</scope>
    <source>
        <strain evidence="1 2">CECT 9025</strain>
    </source>
</reference>
<gene>
    <name evidence="1" type="ORF">DFP88_10336</name>
</gene>
<dbReference type="EMBL" id="QJTE01000003">
    <property type="protein sequence ID" value="PYE83678.1"/>
    <property type="molecule type" value="Genomic_DNA"/>
</dbReference>
<comment type="caution">
    <text evidence="1">The sequence shown here is derived from an EMBL/GenBank/DDBJ whole genome shotgun (WGS) entry which is preliminary data.</text>
</comment>
<evidence type="ECO:0000313" key="2">
    <source>
        <dbReference type="Proteomes" id="UP000248311"/>
    </source>
</evidence>
<organism evidence="1 2">
    <name type="scientific">Pseudoroseicyclus aestuarii</name>
    <dbReference type="NCBI Taxonomy" id="1795041"/>
    <lineage>
        <taxon>Bacteria</taxon>
        <taxon>Pseudomonadati</taxon>
        <taxon>Pseudomonadota</taxon>
        <taxon>Alphaproteobacteria</taxon>
        <taxon>Rhodobacterales</taxon>
        <taxon>Paracoccaceae</taxon>
        <taxon>Pseudoroseicyclus</taxon>
    </lineage>
</organism>
<dbReference type="RefSeq" id="WP_110814253.1">
    <property type="nucleotide sequence ID" value="NZ_QJTE01000003.1"/>
</dbReference>
<proteinExistence type="predicted"/>
<dbReference type="OrthoDB" id="7619942at2"/>
<keyword evidence="2" id="KW-1185">Reference proteome</keyword>
<dbReference type="AlphaFoldDB" id="A0A318T5P4"/>
<sequence length="74" mass="7821">MDETVEGRLIALRQALALVIAGEGREAILERLEVPVQTGAEDPGLDPGPAFAIEGAAAEERRLLAEAVRRISGD</sequence>
<accession>A0A318T5P4</accession>
<evidence type="ECO:0000313" key="1">
    <source>
        <dbReference type="EMBL" id="PYE83678.1"/>
    </source>
</evidence>
<dbReference type="Proteomes" id="UP000248311">
    <property type="component" value="Unassembled WGS sequence"/>
</dbReference>
<protein>
    <submittedName>
        <fullName evidence="1">Uncharacterized protein</fullName>
    </submittedName>
</protein>